<evidence type="ECO:0000256" key="1">
    <source>
        <dbReference type="SAM" id="MobiDB-lite"/>
    </source>
</evidence>
<dbReference type="Proteomes" id="UP001266305">
    <property type="component" value="Unassembled WGS sequence"/>
</dbReference>
<feature type="region of interest" description="Disordered" evidence="1">
    <location>
        <begin position="94"/>
        <end position="116"/>
    </location>
</feature>
<gene>
    <name evidence="2" type="ORF">P7K49_031518</name>
</gene>
<dbReference type="EMBL" id="JASSZA010000017">
    <property type="protein sequence ID" value="KAK2090262.1"/>
    <property type="molecule type" value="Genomic_DNA"/>
</dbReference>
<reference evidence="2 3" key="1">
    <citation type="submission" date="2023-05" db="EMBL/GenBank/DDBJ databases">
        <title>B98-5 Cell Line De Novo Hybrid Assembly: An Optical Mapping Approach.</title>
        <authorList>
            <person name="Kananen K."/>
            <person name="Auerbach J.A."/>
            <person name="Kautto E."/>
            <person name="Blachly J.S."/>
        </authorList>
    </citation>
    <scope>NUCLEOTIDE SEQUENCE [LARGE SCALE GENOMIC DNA]</scope>
    <source>
        <strain evidence="2">B95-8</strain>
        <tissue evidence="2">Cell line</tissue>
    </source>
</reference>
<protein>
    <submittedName>
        <fullName evidence="2">Uncharacterized protein</fullName>
    </submittedName>
</protein>
<organism evidence="2 3">
    <name type="scientific">Saguinus oedipus</name>
    <name type="common">Cotton-top tamarin</name>
    <name type="synonym">Oedipomidas oedipus</name>
    <dbReference type="NCBI Taxonomy" id="9490"/>
    <lineage>
        <taxon>Eukaryota</taxon>
        <taxon>Metazoa</taxon>
        <taxon>Chordata</taxon>
        <taxon>Craniata</taxon>
        <taxon>Vertebrata</taxon>
        <taxon>Euteleostomi</taxon>
        <taxon>Mammalia</taxon>
        <taxon>Eutheria</taxon>
        <taxon>Euarchontoglires</taxon>
        <taxon>Primates</taxon>
        <taxon>Haplorrhini</taxon>
        <taxon>Platyrrhini</taxon>
        <taxon>Cebidae</taxon>
        <taxon>Callitrichinae</taxon>
        <taxon>Saguinus</taxon>
    </lineage>
</organism>
<evidence type="ECO:0000313" key="3">
    <source>
        <dbReference type="Proteomes" id="UP001266305"/>
    </source>
</evidence>
<feature type="compositionally biased region" description="Polar residues" evidence="1">
    <location>
        <begin position="1"/>
        <end position="12"/>
    </location>
</feature>
<proteinExistence type="predicted"/>
<accession>A0ABQ9U1J2</accession>
<feature type="compositionally biased region" description="Basic and acidic residues" evidence="1">
    <location>
        <begin position="99"/>
        <end position="116"/>
    </location>
</feature>
<feature type="region of interest" description="Disordered" evidence="1">
    <location>
        <begin position="177"/>
        <end position="217"/>
    </location>
</feature>
<evidence type="ECO:0000313" key="2">
    <source>
        <dbReference type="EMBL" id="KAK2090262.1"/>
    </source>
</evidence>
<sequence>MLCKQRISQNIISKEDQGEQQQQLSTPVEFADPTPRVLVGKPCVPGNEDGRSEDKGMFLEHKENCTKNPCVHIMNDSEGPVPSEDFLGSVLSHQPPDPSRMECHRENGGSPGHMKEKPRAEAVGYLKTDTTLLATLQGISYAPESNSQRVPLQALQGGESAEHKCLAPTASYRCSNRSRACGSYSRSRSPSRSEPRRTSGPHSPSIHPMALHPEDVGQPRVPQVSVAVALLKGKARSQGLSLDALKQAKLPHTDIPSAARCMSQNCCPPPPPTLLCSWMGEGTPKC</sequence>
<name>A0ABQ9U1J2_SAGOE</name>
<feature type="region of interest" description="Disordered" evidence="1">
    <location>
        <begin position="1"/>
        <end position="52"/>
    </location>
</feature>
<comment type="caution">
    <text evidence="2">The sequence shown here is derived from an EMBL/GenBank/DDBJ whole genome shotgun (WGS) entry which is preliminary data.</text>
</comment>
<keyword evidence="3" id="KW-1185">Reference proteome</keyword>